<dbReference type="GeneID" id="11535546"/>
<dbReference type="OMA" id="VEFESIM"/>
<keyword evidence="2" id="KW-1185">Reference proteome</keyword>
<evidence type="ECO:0000313" key="1">
    <source>
        <dbReference type="EMBL" id="CCE63587.1"/>
    </source>
</evidence>
<dbReference type="EMBL" id="HE612861">
    <property type="protein sequence ID" value="CCE63587.1"/>
    <property type="molecule type" value="Genomic_DNA"/>
</dbReference>
<dbReference type="RefSeq" id="XP_003686021.1">
    <property type="nucleotide sequence ID" value="XM_003685973.1"/>
</dbReference>
<dbReference type="eggNOG" id="ENOG502SWTI">
    <property type="taxonomic scope" value="Eukaryota"/>
</dbReference>
<dbReference type="HOGENOM" id="CLU_506392_0_0_1"/>
<sequence length="538" mass="62038">MAILERKNNFQTPLTLTSSELYLDYNTFENDNIYNNTERNRSSKKASSVLSISNCNLNEKYDQNRFYKNVLLPKPFSSAMLDTGTDSVIEYSIASTKNKNIDLSKFDRPDCVTTELTIDKIINDTYALLEREQTSSTYADMLLVSLIAFVRINKNLESMKHENVMFEAQDLDSILKILTIIPTGQSYDTFDKYVCHVIKINQKRRLGLPSSTEADDLSIDSIVEQLQGESYLPHMLIDSIDSYKNEKTAQIRYCKVLNILFSTIGIELSKIFSTVMNIIFLHGSHETMVEFESIMGYLEMILRVSIESNNCEMLIGVEDTIVAWYNTNASIENKRSFNNWIIKTLQELISTYNRDANESITIGSMISSVTDDTDLKLNKCDIVQEFLNSLQLRCSENVTATTQKNFFALSILEPNETLVTVSMITEEEDEEADVVVPMRVDTTVTVSEESSFNRWRHWVHNKLKSVCFHCGRCEEIDNIQHFVNRITYDNRHCIFSDLNVPQLSTIEEPTEMERQYKQLLYDENKGSRKRDVIKLLFK</sequence>
<name>G8BV05_TETPH</name>
<evidence type="ECO:0000313" key="2">
    <source>
        <dbReference type="Proteomes" id="UP000005666"/>
    </source>
</evidence>
<accession>G8BV05</accession>
<protein>
    <submittedName>
        <fullName evidence="1">Uncharacterized protein</fullName>
    </submittedName>
</protein>
<dbReference type="KEGG" id="tpf:TPHA_0F01010"/>
<dbReference type="OrthoDB" id="4058896at2759"/>
<organism evidence="1 2">
    <name type="scientific">Tetrapisispora phaffii (strain ATCC 24235 / CBS 4417 / NBRC 1672 / NRRL Y-8282 / UCD 70-5)</name>
    <name type="common">Yeast</name>
    <name type="synonym">Fabospora phaffii</name>
    <dbReference type="NCBI Taxonomy" id="1071381"/>
    <lineage>
        <taxon>Eukaryota</taxon>
        <taxon>Fungi</taxon>
        <taxon>Dikarya</taxon>
        <taxon>Ascomycota</taxon>
        <taxon>Saccharomycotina</taxon>
        <taxon>Saccharomycetes</taxon>
        <taxon>Saccharomycetales</taxon>
        <taxon>Saccharomycetaceae</taxon>
        <taxon>Tetrapisispora</taxon>
    </lineage>
</organism>
<dbReference type="Proteomes" id="UP000005666">
    <property type="component" value="Chromosome 6"/>
</dbReference>
<gene>
    <name evidence="1" type="primary">TPHA0F01010</name>
    <name evidence="1" type="ordered locus">TPHA_0F01010</name>
</gene>
<dbReference type="AlphaFoldDB" id="G8BV05"/>
<proteinExistence type="predicted"/>
<reference evidence="1 2" key="1">
    <citation type="journal article" date="2011" name="Proc. Natl. Acad. Sci. U.S.A.">
        <title>Evolutionary erosion of yeast sex chromosomes by mating-type switching accidents.</title>
        <authorList>
            <person name="Gordon J.L."/>
            <person name="Armisen D."/>
            <person name="Proux-Wera E."/>
            <person name="Oheigeartaigh S.S."/>
            <person name="Byrne K.P."/>
            <person name="Wolfe K.H."/>
        </authorList>
    </citation>
    <scope>NUCLEOTIDE SEQUENCE [LARGE SCALE GENOMIC DNA]</scope>
    <source>
        <strain evidence="2">ATCC 24235 / CBS 4417 / NBRC 1672 / NRRL Y-8282 / UCD 70-5</strain>
    </source>
</reference>